<reference evidence="4 5" key="1">
    <citation type="submission" date="2013-03" db="EMBL/GenBank/DDBJ databases">
        <title>The Genome Sequence of Cladophialophora carrionii CBS 160.54.</title>
        <authorList>
            <consortium name="The Broad Institute Genomics Platform"/>
            <person name="Cuomo C."/>
            <person name="de Hoog S."/>
            <person name="Gorbushina A."/>
            <person name="Walker B."/>
            <person name="Young S.K."/>
            <person name="Zeng Q."/>
            <person name="Gargeya S."/>
            <person name="Fitzgerald M."/>
            <person name="Haas B."/>
            <person name="Abouelleil A."/>
            <person name="Allen A.W."/>
            <person name="Alvarado L."/>
            <person name="Arachchi H.M."/>
            <person name="Berlin A.M."/>
            <person name="Chapman S.B."/>
            <person name="Gainer-Dewar J."/>
            <person name="Goldberg J."/>
            <person name="Griggs A."/>
            <person name="Gujja S."/>
            <person name="Hansen M."/>
            <person name="Howarth C."/>
            <person name="Imamovic A."/>
            <person name="Ireland A."/>
            <person name="Larimer J."/>
            <person name="McCowan C."/>
            <person name="Murphy C."/>
            <person name="Pearson M."/>
            <person name="Poon T.W."/>
            <person name="Priest M."/>
            <person name="Roberts A."/>
            <person name="Saif S."/>
            <person name="Shea T."/>
            <person name="Sisk P."/>
            <person name="Sykes S."/>
            <person name="Wortman J."/>
            <person name="Nusbaum C."/>
            <person name="Birren B."/>
        </authorList>
    </citation>
    <scope>NUCLEOTIDE SEQUENCE [LARGE SCALE GENOMIC DNA]</scope>
    <source>
        <strain evidence="4 5">CBS 160.54</strain>
    </source>
</reference>
<evidence type="ECO:0000313" key="5">
    <source>
        <dbReference type="Proteomes" id="UP000030678"/>
    </source>
</evidence>
<dbReference type="InterPro" id="IPR036291">
    <property type="entry name" value="NAD(P)-bd_dom_sf"/>
</dbReference>
<gene>
    <name evidence="4" type="ORF">G647_04014</name>
</gene>
<dbReference type="VEuPathDB" id="FungiDB:G647_04014"/>
<evidence type="ECO:0000256" key="2">
    <source>
        <dbReference type="ARBA" id="ARBA00022857"/>
    </source>
</evidence>
<keyword evidence="2" id="KW-0521">NADP</keyword>
<dbReference type="RefSeq" id="XP_008726581.1">
    <property type="nucleotide sequence ID" value="XM_008728359.1"/>
</dbReference>
<dbReference type="Gene3D" id="3.40.50.720">
    <property type="entry name" value="NAD(P)-binding Rossmann-like Domain"/>
    <property type="match status" value="1"/>
</dbReference>
<dbReference type="PANTHER" id="PTHR43477:SF1">
    <property type="entry name" value="DIHYDROANTICAPSIN 7-DEHYDROGENASE"/>
    <property type="match status" value="1"/>
</dbReference>
<dbReference type="SUPFAM" id="SSF51735">
    <property type="entry name" value="NAD(P)-binding Rossmann-fold domains"/>
    <property type="match status" value="1"/>
</dbReference>
<protein>
    <submittedName>
        <fullName evidence="4">Uncharacterized protein</fullName>
    </submittedName>
</protein>
<dbReference type="PRINTS" id="PR00081">
    <property type="entry name" value="GDHRDH"/>
</dbReference>
<proteinExistence type="inferred from homology"/>
<dbReference type="InterPro" id="IPR002347">
    <property type="entry name" value="SDR_fam"/>
</dbReference>
<dbReference type="AlphaFoldDB" id="V9DCR6"/>
<organism evidence="4 5">
    <name type="scientific">Cladophialophora carrionii CBS 160.54</name>
    <dbReference type="NCBI Taxonomy" id="1279043"/>
    <lineage>
        <taxon>Eukaryota</taxon>
        <taxon>Fungi</taxon>
        <taxon>Dikarya</taxon>
        <taxon>Ascomycota</taxon>
        <taxon>Pezizomycotina</taxon>
        <taxon>Eurotiomycetes</taxon>
        <taxon>Chaetothyriomycetidae</taxon>
        <taxon>Chaetothyriales</taxon>
        <taxon>Herpotrichiellaceae</taxon>
        <taxon>Cladophialophora</taxon>
    </lineage>
</organism>
<dbReference type="Pfam" id="PF23441">
    <property type="entry name" value="SDR"/>
    <property type="match status" value="1"/>
</dbReference>
<dbReference type="InterPro" id="IPR051122">
    <property type="entry name" value="SDR_DHRS6-like"/>
</dbReference>
<evidence type="ECO:0000313" key="4">
    <source>
        <dbReference type="EMBL" id="ETI24645.1"/>
    </source>
</evidence>
<dbReference type="CDD" id="cd05233">
    <property type="entry name" value="SDR_c"/>
    <property type="match status" value="1"/>
</dbReference>
<evidence type="ECO:0000256" key="1">
    <source>
        <dbReference type="ARBA" id="ARBA00006484"/>
    </source>
</evidence>
<dbReference type="GO" id="GO:0016491">
    <property type="term" value="F:oxidoreductase activity"/>
    <property type="evidence" value="ECO:0007669"/>
    <property type="project" value="UniProtKB-KW"/>
</dbReference>
<dbReference type="PANTHER" id="PTHR43477">
    <property type="entry name" value="DIHYDROANTICAPSIN 7-DEHYDROGENASE"/>
    <property type="match status" value="1"/>
</dbReference>
<dbReference type="GeneID" id="19982507"/>
<name>V9DCR6_9EURO</name>
<dbReference type="EMBL" id="KB822704">
    <property type="protein sequence ID" value="ETI24645.1"/>
    <property type="molecule type" value="Genomic_DNA"/>
</dbReference>
<comment type="similarity">
    <text evidence="1">Belongs to the short-chain dehydrogenases/reductases (SDR) family.</text>
</comment>
<dbReference type="InterPro" id="IPR057571">
    <property type="entry name" value="SDR_PhqE-like"/>
</dbReference>
<keyword evidence="3" id="KW-0560">Oxidoreductase</keyword>
<evidence type="ECO:0000256" key="3">
    <source>
        <dbReference type="ARBA" id="ARBA00023002"/>
    </source>
</evidence>
<accession>V9DCR6</accession>
<dbReference type="Proteomes" id="UP000030678">
    <property type="component" value="Unassembled WGS sequence"/>
</dbReference>
<dbReference type="OrthoDB" id="294295at2759"/>
<dbReference type="HOGENOM" id="CLU_010194_15_2_1"/>
<sequence>MALKYTNKLQDKLVVVVGGTSGIGFGTAEAAVEHGATVVVASSKQAKVSRAVQRIQQAYPDAADRIRGKTVDLSSDNVEEQIDALYEFATEAGTRKLDHVVVTAGEGFGMVPLANVTPQAVVDPYKIRLVGCTMLAKIAMRYLTVSAASSFTLTGGVSDAKPTAGWTVMAPVGAAVRGLTHALANDMKPVRVNCVCPGAVRTEMFDTFTGDRLQEVLDMYTAKTLTGRIGTPEDLAQSYLSVMENKFMTGQEITCDGGYLLC</sequence>